<dbReference type="GeneID" id="67182856"/>
<dbReference type="EMBL" id="CP002209">
    <property type="protein sequence ID" value="ADN76827.1"/>
    <property type="molecule type" value="Genomic_DNA"/>
</dbReference>
<evidence type="ECO:0000256" key="10">
    <source>
        <dbReference type="ARBA" id="ARBA00023049"/>
    </source>
</evidence>
<evidence type="ECO:0000256" key="9">
    <source>
        <dbReference type="ARBA" id="ARBA00022833"/>
    </source>
</evidence>
<dbReference type="Pfam" id="PF22456">
    <property type="entry name" value="PqqF-like_C_4"/>
    <property type="match status" value="1"/>
</dbReference>
<dbReference type="GO" id="GO:0005737">
    <property type="term" value="C:cytoplasm"/>
    <property type="evidence" value="ECO:0007669"/>
    <property type="project" value="UniProtKB-ARBA"/>
</dbReference>
<dbReference type="InterPro" id="IPR054734">
    <property type="entry name" value="PqqF-like_C_4"/>
</dbReference>
<evidence type="ECO:0000256" key="12">
    <source>
        <dbReference type="ARBA" id="ARBA00031184"/>
    </source>
</evidence>
<organism evidence="19 20">
    <name type="scientific">Ferrimonas balearica (strain DSM 9799 / CCM 4581 / KCTC 23876 / PAT)</name>
    <dbReference type="NCBI Taxonomy" id="550540"/>
    <lineage>
        <taxon>Bacteria</taxon>
        <taxon>Pseudomonadati</taxon>
        <taxon>Pseudomonadota</taxon>
        <taxon>Gammaproteobacteria</taxon>
        <taxon>Alteromonadales</taxon>
        <taxon>Ferrimonadaceae</taxon>
        <taxon>Ferrimonas</taxon>
    </lineage>
</organism>
<comment type="cofactor">
    <cofactor evidence="1">
        <name>Zn(2+)</name>
        <dbReference type="ChEBI" id="CHEBI:29105"/>
    </cofactor>
</comment>
<feature type="domain" description="Coenzyme PQQ synthesis protein F-like C-terminal lobe" evidence="18">
    <location>
        <begin position="749"/>
        <end position="848"/>
    </location>
</feature>
<dbReference type="InterPro" id="IPR032632">
    <property type="entry name" value="Peptidase_M16_M"/>
</dbReference>
<dbReference type="Pfam" id="PF00675">
    <property type="entry name" value="Peptidase_M16"/>
    <property type="match status" value="1"/>
</dbReference>
<proteinExistence type="inferred from homology"/>
<dbReference type="HOGENOM" id="CLU_004639_1_1_6"/>
<evidence type="ECO:0000256" key="8">
    <source>
        <dbReference type="ARBA" id="ARBA00022801"/>
    </source>
</evidence>
<dbReference type="InterPro" id="IPR001431">
    <property type="entry name" value="Pept_M16_Zn_BS"/>
</dbReference>
<dbReference type="InterPro" id="IPR007863">
    <property type="entry name" value="Peptidase_M16_C"/>
</dbReference>
<dbReference type="SUPFAM" id="SSF63411">
    <property type="entry name" value="LuxS/MPP-like metallohydrolase"/>
    <property type="match status" value="4"/>
</dbReference>
<keyword evidence="9" id="KW-0862">Zinc</keyword>
<keyword evidence="7" id="KW-0479">Metal-binding</keyword>
<evidence type="ECO:0000256" key="1">
    <source>
        <dbReference type="ARBA" id="ARBA00001947"/>
    </source>
</evidence>
<dbReference type="FunFam" id="3.30.830.10:FF:000005">
    <property type="entry name" value="nardilysin isoform X1"/>
    <property type="match status" value="1"/>
</dbReference>
<feature type="domain" description="Peptidase M16 N-terminal" evidence="15">
    <location>
        <begin position="25"/>
        <end position="162"/>
    </location>
</feature>
<dbReference type="KEGG" id="fbl:Fbal_2625"/>
<dbReference type="InterPro" id="IPR050626">
    <property type="entry name" value="Peptidase_M16"/>
</dbReference>
<dbReference type="RefSeq" id="WP_013346133.1">
    <property type="nucleotide sequence ID" value="NC_014541.1"/>
</dbReference>
<feature type="domain" description="Peptidase M16 C-terminal" evidence="16">
    <location>
        <begin position="186"/>
        <end position="364"/>
    </location>
</feature>
<keyword evidence="20" id="KW-1185">Reference proteome</keyword>
<feature type="domain" description="Peptidase M16 middle/third" evidence="17">
    <location>
        <begin position="370"/>
        <end position="647"/>
    </location>
</feature>
<evidence type="ECO:0000256" key="5">
    <source>
        <dbReference type="ARBA" id="ARBA00017565"/>
    </source>
</evidence>
<dbReference type="FunFam" id="3.30.830.10:FF:000012">
    <property type="entry name" value="Protease 3"/>
    <property type="match status" value="1"/>
</dbReference>
<dbReference type="AlphaFoldDB" id="E1SQ55"/>
<name>E1SQ55_FERBD</name>
<dbReference type="PANTHER" id="PTHR43690:SF18">
    <property type="entry name" value="INSULIN-DEGRADING ENZYME-RELATED"/>
    <property type="match status" value="1"/>
</dbReference>
<dbReference type="GO" id="GO:0006508">
    <property type="term" value="P:proteolysis"/>
    <property type="evidence" value="ECO:0007669"/>
    <property type="project" value="UniProtKB-KW"/>
</dbReference>
<dbReference type="Proteomes" id="UP000006683">
    <property type="component" value="Chromosome"/>
</dbReference>
<dbReference type="Pfam" id="PF16187">
    <property type="entry name" value="Peptidase_M16_M"/>
    <property type="match status" value="1"/>
</dbReference>
<dbReference type="GO" id="GO:0004222">
    <property type="term" value="F:metalloendopeptidase activity"/>
    <property type="evidence" value="ECO:0007669"/>
    <property type="project" value="UniProtKB-EC"/>
</dbReference>
<comment type="function">
    <text evidence="2">Endopeptidase that degrades small peptides of less than 7 kDa, such as glucagon and insulin.</text>
</comment>
<dbReference type="Pfam" id="PF05193">
    <property type="entry name" value="Peptidase_M16_C"/>
    <property type="match status" value="1"/>
</dbReference>
<evidence type="ECO:0000256" key="3">
    <source>
        <dbReference type="ARBA" id="ARBA00007261"/>
    </source>
</evidence>
<keyword evidence="10" id="KW-0482">Metalloprotease</keyword>
<comment type="similarity">
    <text evidence="3 14">Belongs to the peptidase M16 family.</text>
</comment>
<dbReference type="GO" id="GO:0046872">
    <property type="term" value="F:metal ion binding"/>
    <property type="evidence" value="ECO:0007669"/>
    <property type="project" value="UniProtKB-KW"/>
</dbReference>
<dbReference type="EC" id="3.4.24.55" evidence="4"/>
<dbReference type="eggNOG" id="COG1025">
    <property type="taxonomic scope" value="Bacteria"/>
</dbReference>
<keyword evidence="8" id="KW-0378">Hydrolase</keyword>
<sequence length="928" mass="106013">MTDKLIISPNDPRHYRLVVLENGLRVTLVHDPEASKGAAAMAVRAGHFDDPADREGMAHFLEHMLFLGTRDYPKAGEYQQFISEHGGNHNAWTGPEFTSYYFDVEPAALESALHRFSQFFTAPLFDAALVEKERQSVDSEYRMKLQDDMRRFYQVHKETVNPAHPFSKFSVGNQQTLADRPDRPVREELLAFHRQHYSANLMTLVVVSPLSLDQAEAMVQAHFCAIANLKLTKSLPDVPLYRDEDRNIEIRMLPNKRQRQMTLTFPLPALDPWYRHKPLTYLSYLLGYEGPGSLLSVLKYEGLVSQLSAGGGINGYNFKDYNVSYQLTEKGLAAPDRILAMTFQYLQMIREGGVEDWRYQERQQLLERAFRFQEPSKPLDLASHLAINMHHYDDEDVAYGDYRMDGLDHDTVNYILASFTPDGVRLTLIAPDLDTDQRAKWYDTPYACLPISQARRAGWLSGERHPKLALPDPNPYLVGLLEPREEASPGPHPVLLPELSRLSLWFKKDQDFHVPKAHLFLALDSESSHHDARTAALTRLYIAMLMDSLAEPTYQAEVAGLSYNIYPHQGGLTLHLSGFTGGQEKLLDLLLRKARQRDFAPQRFNELKAQLLRNWNGIRTARPISRLFNALTATLQRRSHEPLNMAAALENCSLEQLHHHIDTLYQSVHVEGLIYGDWLQAEAEGLSQRLNHTLSQVSKPGPEVQRQLISIQGRGTILREISHDHQDSAIIVYYQSRQSDLDKMALFCLLNHSMTSSFFNELRTKQQLGYMVGTSYVPMNRCPGIIFYVQSPVAGPLQLMESIDQFIADYSYALMQISASQWQATKDALCNQILEQDNNLKSKAQRLWVSIGNKDTDFDHREKIAEAIQKLERADLIRYIMQQMRRSNPDRLVLYSIGGSHSEHEPLSGERQITDLSYFKGQADLIDF</sequence>
<evidence type="ECO:0000313" key="19">
    <source>
        <dbReference type="EMBL" id="ADN76827.1"/>
    </source>
</evidence>
<gene>
    <name evidence="19" type="ordered locus">Fbal_2625</name>
</gene>
<dbReference type="MEROPS" id="M16.002"/>
<evidence type="ECO:0000256" key="13">
    <source>
        <dbReference type="ARBA" id="ARBA00033450"/>
    </source>
</evidence>
<reference evidence="19 20" key="1">
    <citation type="journal article" date="2010" name="Stand. Genomic Sci.">
        <title>Complete genome sequence of Ferrimonas balearica type strain (PAT).</title>
        <authorList>
            <person name="Nolan M."/>
            <person name="Sikorski J."/>
            <person name="Davenport K."/>
            <person name="Lucas S."/>
            <person name="Glavina Del Rio T."/>
            <person name="Tice H."/>
            <person name="Cheng J."/>
            <person name="Goodwin L."/>
            <person name="Pitluck S."/>
            <person name="Liolios K."/>
            <person name="Ivanova N."/>
            <person name="Mavromatis K."/>
            <person name="Ovchinnikova G."/>
            <person name="Pati A."/>
            <person name="Chen A."/>
            <person name="Palaniappan K."/>
            <person name="Land M."/>
            <person name="Hauser L."/>
            <person name="Chang Y."/>
            <person name="Jeffries C."/>
            <person name="Tapia R."/>
            <person name="Brettin T."/>
            <person name="Detter J."/>
            <person name="Han C."/>
            <person name="Yasawong M."/>
            <person name="Rohde M."/>
            <person name="Tindall B."/>
            <person name="Goker M."/>
            <person name="Woyke T."/>
            <person name="Bristow J."/>
            <person name="Eisen J."/>
            <person name="Markowitz V."/>
            <person name="Hugenholtz P."/>
            <person name="Kyrpides N."/>
            <person name="Klenk H."/>
            <person name="Lapidus A."/>
        </authorList>
    </citation>
    <scope>NUCLEOTIDE SEQUENCE [LARGE SCALE GENOMIC DNA]</scope>
    <source>
        <strain evidence="20">DSM 9799 / CCM 4581 / KCTC 23876 / PAT</strain>
    </source>
</reference>
<evidence type="ECO:0000256" key="2">
    <source>
        <dbReference type="ARBA" id="ARBA00002184"/>
    </source>
</evidence>
<evidence type="ECO:0000259" key="15">
    <source>
        <dbReference type="Pfam" id="PF00675"/>
    </source>
</evidence>
<accession>E1SQ55</accession>
<evidence type="ECO:0000256" key="4">
    <source>
        <dbReference type="ARBA" id="ARBA00012449"/>
    </source>
</evidence>
<dbReference type="PROSITE" id="PS00143">
    <property type="entry name" value="INSULINASE"/>
    <property type="match status" value="1"/>
</dbReference>
<dbReference type="InterPro" id="IPR011765">
    <property type="entry name" value="Pept_M16_N"/>
</dbReference>
<dbReference type="Gene3D" id="3.30.830.10">
    <property type="entry name" value="Metalloenzyme, LuxS/M16 peptidase-like"/>
    <property type="match status" value="4"/>
</dbReference>
<dbReference type="InterPro" id="IPR011249">
    <property type="entry name" value="Metalloenz_LuxS/M16"/>
</dbReference>
<dbReference type="STRING" id="550540.Fbal_2625"/>
<dbReference type="OrthoDB" id="9811314at2"/>
<evidence type="ECO:0000256" key="11">
    <source>
        <dbReference type="ARBA" id="ARBA00029597"/>
    </source>
</evidence>
<protein>
    <recommendedName>
        <fullName evidence="5">Protease 3</fullName>
        <ecNumber evidence="4">3.4.24.55</ecNumber>
    </recommendedName>
    <alternativeName>
        <fullName evidence="13">Pitrilysin</fullName>
    </alternativeName>
    <alternativeName>
        <fullName evidence="12">Protease III</fullName>
    </alternativeName>
    <alternativeName>
        <fullName evidence="11">Protease pi</fullName>
    </alternativeName>
</protein>
<evidence type="ECO:0000256" key="6">
    <source>
        <dbReference type="ARBA" id="ARBA00022670"/>
    </source>
</evidence>
<evidence type="ECO:0000256" key="14">
    <source>
        <dbReference type="RuleBase" id="RU004447"/>
    </source>
</evidence>
<evidence type="ECO:0000259" key="17">
    <source>
        <dbReference type="Pfam" id="PF16187"/>
    </source>
</evidence>
<evidence type="ECO:0000256" key="7">
    <source>
        <dbReference type="ARBA" id="ARBA00022723"/>
    </source>
</evidence>
<evidence type="ECO:0000313" key="20">
    <source>
        <dbReference type="Proteomes" id="UP000006683"/>
    </source>
</evidence>
<keyword evidence="6" id="KW-0645">Protease</keyword>
<evidence type="ECO:0000259" key="16">
    <source>
        <dbReference type="Pfam" id="PF05193"/>
    </source>
</evidence>
<evidence type="ECO:0000259" key="18">
    <source>
        <dbReference type="Pfam" id="PF22456"/>
    </source>
</evidence>
<dbReference type="PANTHER" id="PTHR43690">
    <property type="entry name" value="NARDILYSIN"/>
    <property type="match status" value="1"/>
</dbReference>